<dbReference type="EMBL" id="MDLC01000003">
    <property type="protein sequence ID" value="ODS24960.1"/>
    <property type="molecule type" value="Genomic_DNA"/>
</dbReference>
<reference evidence="4 5" key="1">
    <citation type="journal article" date="2016" name="Appl. Environ. Microbiol.">
        <title>Lack of Overt Genome Reduction in the Bryostatin-Producing Bryozoan Symbiont "Candidatus Endobugula sertula".</title>
        <authorList>
            <person name="Miller I.J."/>
            <person name="Vanee N."/>
            <person name="Fong S.S."/>
            <person name="Lim-Fong G.E."/>
            <person name="Kwan J.C."/>
        </authorList>
    </citation>
    <scope>NUCLEOTIDE SEQUENCE [LARGE SCALE GENOMIC DNA]</scope>
    <source>
        <strain evidence="4">AB1-4</strain>
    </source>
</reference>
<comment type="similarity">
    <text evidence="1">Belongs to the bacterial solute-binding protein 3 family.</text>
</comment>
<evidence type="ECO:0000313" key="4">
    <source>
        <dbReference type="EMBL" id="ODS24960.1"/>
    </source>
</evidence>
<protein>
    <recommendedName>
        <fullName evidence="3">Solute-binding protein family 3/N-terminal domain-containing protein</fullName>
    </recommendedName>
</protein>
<proteinExistence type="inferred from homology"/>
<accession>A0A1D2QTU3</accession>
<gene>
    <name evidence="4" type="ORF">AB835_01490</name>
</gene>
<sequence length="243" mass="27600">MCKFYTVLVQAMAFTILIVPSFVYAADLKFVTLEVAPWAYMDEEQVKYVGIFPDLIEQFEVRTGHSIKVMLIPYARINRELETGRQDCTILVSEAEREKISVKGELVFNHPMGVIPKKSLKLKDYNGLYGMKISLLRGSTISDRFKNDKNLKKSFDTDYLISLRKVQHGRLDAIAGAIPTIQYLAKINDMTGLLGKPLELNSAPVYLQCSRKSKNLHYIDDLNKAIRSIKIDGTLQNILAKYS</sequence>
<feature type="domain" description="Solute-binding protein family 3/N-terminal" evidence="3">
    <location>
        <begin position="34"/>
        <end position="242"/>
    </location>
</feature>
<evidence type="ECO:0000313" key="5">
    <source>
        <dbReference type="Proteomes" id="UP000242502"/>
    </source>
</evidence>
<dbReference type="AlphaFoldDB" id="A0A1D2QTU3"/>
<dbReference type="PANTHER" id="PTHR35936">
    <property type="entry name" value="MEMBRANE-BOUND LYTIC MUREIN TRANSGLYCOSYLASE F"/>
    <property type="match status" value="1"/>
</dbReference>
<comment type="caution">
    <text evidence="4">The sequence shown here is derived from an EMBL/GenBank/DDBJ whole genome shotgun (WGS) entry which is preliminary data.</text>
</comment>
<dbReference type="Proteomes" id="UP000242502">
    <property type="component" value="Unassembled WGS sequence"/>
</dbReference>
<dbReference type="PANTHER" id="PTHR35936:SF19">
    <property type="entry name" value="AMINO-ACID-BINDING PROTEIN YXEM-RELATED"/>
    <property type="match status" value="1"/>
</dbReference>
<name>A0A1D2QTU3_9GAMM</name>
<organism evidence="4 5">
    <name type="scientific">Candidatus Endobugula sertula</name>
    <name type="common">Bugula neritina bacterial symbiont</name>
    <dbReference type="NCBI Taxonomy" id="62101"/>
    <lineage>
        <taxon>Bacteria</taxon>
        <taxon>Pseudomonadati</taxon>
        <taxon>Pseudomonadota</taxon>
        <taxon>Gammaproteobacteria</taxon>
        <taxon>Cellvibrionales</taxon>
        <taxon>Cellvibrionaceae</taxon>
        <taxon>Candidatus Endobugula</taxon>
    </lineage>
</organism>
<dbReference type="STRING" id="62101.AB835_01490"/>
<dbReference type="InterPro" id="IPR001638">
    <property type="entry name" value="Solute-binding_3/MltF_N"/>
</dbReference>
<evidence type="ECO:0000256" key="1">
    <source>
        <dbReference type="ARBA" id="ARBA00010333"/>
    </source>
</evidence>
<dbReference type="Pfam" id="PF00497">
    <property type="entry name" value="SBP_bac_3"/>
    <property type="match status" value="1"/>
</dbReference>
<evidence type="ECO:0000259" key="3">
    <source>
        <dbReference type="Pfam" id="PF00497"/>
    </source>
</evidence>
<keyword evidence="2" id="KW-0732">Signal</keyword>
<evidence type="ECO:0000256" key="2">
    <source>
        <dbReference type="ARBA" id="ARBA00022729"/>
    </source>
</evidence>
<dbReference type="Gene3D" id="3.40.190.10">
    <property type="entry name" value="Periplasmic binding protein-like II"/>
    <property type="match status" value="2"/>
</dbReference>
<dbReference type="SUPFAM" id="SSF53850">
    <property type="entry name" value="Periplasmic binding protein-like II"/>
    <property type="match status" value="1"/>
</dbReference>